<proteinExistence type="predicted"/>
<accession>A0A9D6V515</accession>
<dbReference type="AlphaFoldDB" id="A0A9D6V515"/>
<dbReference type="EMBL" id="JACRDE010000395">
    <property type="protein sequence ID" value="MBI5250848.1"/>
    <property type="molecule type" value="Genomic_DNA"/>
</dbReference>
<protein>
    <submittedName>
        <fullName evidence="1">Uncharacterized protein</fullName>
    </submittedName>
</protein>
<name>A0A9D6V515_9BACT</name>
<reference evidence="1" key="1">
    <citation type="submission" date="2020-07" db="EMBL/GenBank/DDBJ databases">
        <title>Huge and variable diversity of episymbiotic CPR bacteria and DPANN archaea in groundwater ecosystems.</title>
        <authorList>
            <person name="He C.Y."/>
            <person name="Keren R."/>
            <person name="Whittaker M."/>
            <person name="Farag I.F."/>
            <person name="Doudna J."/>
            <person name="Cate J.H.D."/>
            <person name="Banfield J.F."/>
        </authorList>
    </citation>
    <scope>NUCLEOTIDE SEQUENCE</scope>
    <source>
        <strain evidence="1">NC_groundwater_1664_Pr3_B-0.1um_52_9</strain>
    </source>
</reference>
<evidence type="ECO:0000313" key="2">
    <source>
        <dbReference type="Proteomes" id="UP000807825"/>
    </source>
</evidence>
<dbReference type="Proteomes" id="UP000807825">
    <property type="component" value="Unassembled WGS sequence"/>
</dbReference>
<organism evidence="1 2">
    <name type="scientific">Desulfomonile tiedjei</name>
    <dbReference type="NCBI Taxonomy" id="2358"/>
    <lineage>
        <taxon>Bacteria</taxon>
        <taxon>Pseudomonadati</taxon>
        <taxon>Thermodesulfobacteriota</taxon>
        <taxon>Desulfomonilia</taxon>
        <taxon>Desulfomonilales</taxon>
        <taxon>Desulfomonilaceae</taxon>
        <taxon>Desulfomonile</taxon>
    </lineage>
</organism>
<gene>
    <name evidence="1" type="ORF">HY912_15280</name>
</gene>
<evidence type="ECO:0000313" key="1">
    <source>
        <dbReference type="EMBL" id="MBI5250848.1"/>
    </source>
</evidence>
<comment type="caution">
    <text evidence="1">The sequence shown here is derived from an EMBL/GenBank/DDBJ whole genome shotgun (WGS) entry which is preliminary data.</text>
</comment>
<sequence>MEVERYTPTRLEWLVLSVEAKVPMFLSQVRRLTNVKSVDDIRVYFRLKEPDTIVVVVRFVKDIPQNVVDAMDQGLEREIRDIAKYYGWGDWLKIEWDVR</sequence>